<sequence>MSVYTGFKMEDDGDRDKIPDIKYHRRLDRSPEKVLKLMNEYDKKLISEFRRAKENARLKLVDLQDEIDDRDKVIEQERQLRQAAEDRLQTHLTDLYHNPEVNQELRERLPRASKSDPLHPEPTVNDSADKEKADVVETMERTTQAAVQNSTAAVADGMGLSDIENQIIPDKKDQSNKKEETHSETAADKSPPSISRRPQSSSITNSSPHSFAHIGSYAPSFINPPLYLNQPYPTGYLNPALFSYNMGSPRGLPMRPPFTSSLQQDPNVQASNENYAPQNSTTASIEQTDTPLQVTDLNSSPQKETESCDQQPSTGLGFQTGYSPFIAASSTPRNAASFLPPSSSHVQSSMYFPMFSSGYGLAASSNPADQSKQIALLLSELDAAKAQNKRLAEKLTQVEHDLETSRLRVKTKDVDVKGHTEASAAAGMVQEIHTAQRKREESMMGRMKLNSQEKEEALRRLRELERRLDEGYSDNTDLSDFDDLDEDEVTEGIDNLLSQIDASHGTDKRYNAFLRRLEMVKQRQREITEEEMQSLLEERDIAMARARKLEEELLKYQKENMPSNNEQHLKAQLAILQQERDLAFAQNRQLADEIQTIRIYYSLHKSLTTEPQSSDEVNSLHPFKSTLSNNAEKEKRHLLEELAEERREKNEMQMELEKMESRVEESSREHERLNNLVAALRRKLKTELAKAEAAVSEGKS</sequence>
<feature type="coiled-coil region" evidence="1">
    <location>
        <begin position="444"/>
        <end position="474"/>
    </location>
</feature>
<organism evidence="3 4">
    <name type="scientific">Crassostrea virginica</name>
    <name type="common">Eastern oyster</name>
    <dbReference type="NCBI Taxonomy" id="6565"/>
    <lineage>
        <taxon>Eukaryota</taxon>
        <taxon>Metazoa</taxon>
        <taxon>Spiralia</taxon>
        <taxon>Lophotrochozoa</taxon>
        <taxon>Mollusca</taxon>
        <taxon>Bivalvia</taxon>
        <taxon>Autobranchia</taxon>
        <taxon>Pteriomorphia</taxon>
        <taxon>Ostreida</taxon>
        <taxon>Ostreoidea</taxon>
        <taxon>Ostreidae</taxon>
        <taxon>Crassostrea</taxon>
    </lineage>
</organism>
<feature type="region of interest" description="Disordered" evidence="2">
    <location>
        <begin position="253"/>
        <end position="315"/>
    </location>
</feature>
<dbReference type="PANTHER" id="PTHR22089">
    <property type="entry name" value="MIRROR-IMAGE POLYDACTYLY GENE 1 PROTEIN"/>
    <property type="match status" value="1"/>
</dbReference>
<keyword evidence="1" id="KW-0175">Coiled coil</keyword>
<accession>A0A8B8DUG7</accession>
<dbReference type="RefSeq" id="XP_022331164.1">
    <property type="nucleotide sequence ID" value="XM_022475456.1"/>
</dbReference>
<dbReference type="InterPro" id="IPR026175">
    <property type="entry name" value="MIPOL1"/>
</dbReference>
<feature type="compositionally biased region" description="Basic and acidic residues" evidence="2">
    <location>
        <begin position="127"/>
        <end position="140"/>
    </location>
</feature>
<dbReference type="KEGG" id="cvn:111129210"/>
<evidence type="ECO:0000313" key="3">
    <source>
        <dbReference type="Proteomes" id="UP000694844"/>
    </source>
</evidence>
<evidence type="ECO:0000313" key="4">
    <source>
        <dbReference type="RefSeq" id="XP_022331164.1"/>
    </source>
</evidence>
<feature type="compositionally biased region" description="Basic and acidic residues" evidence="2">
    <location>
        <begin position="631"/>
        <end position="671"/>
    </location>
</feature>
<feature type="compositionally biased region" description="Low complexity" evidence="2">
    <location>
        <begin position="190"/>
        <end position="203"/>
    </location>
</feature>
<protein>
    <submittedName>
        <fullName evidence="4">Mirror-image polydactyly gene 1 protein-like</fullName>
    </submittedName>
</protein>
<feature type="region of interest" description="Disordered" evidence="2">
    <location>
        <begin position="166"/>
        <end position="208"/>
    </location>
</feature>
<evidence type="ECO:0000256" key="2">
    <source>
        <dbReference type="SAM" id="MobiDB-lite"/>
    </source>
</evidence>
<feature type="compositionally biased region" description="Polar residues" evidence="2">
    <location>
        <begin position="258"/>
        <end position="315"/>
    </location>
</feature>
<reference evidence="4" key="1">
    <citation type="submission" date="2025-08" db="UniProtKB">
        <authorList>
            <consortium name="RefSeq"/>
        </authorList>
    </citation>
    <scope>IDENTIFICATION</scope>
    <source>
        <tissue evidence="4">Whole sample</tissue>
    </source>
</reference>
<dbReference type="GeneID" id="111129210"/>
<feature type="compositionally biased region" description="Basic and acidic residues" evidence="2">
    <location>
        <begin position="169"/>
        <end position="187"/>
    </location>
</feature>
<feature type="compositionally biased region" description="Basic and acidic residues" evidence="2">
    <location>
        <begin position="110"/>
        <end position="119"/>
    </location>
</feature>
<dbReference type="OrthoDB" id="6426880at2759"/>
<feature type="region of interest" description="Disordered" evidence="2">
    <location>
        <begin position="110"/>
        <end position="150"/>
    </location>
</feature>
<name>A0A8B8DUG7_CRAVI</name>
<dbReference type="PANTHER" id="PTHR22089:SF2">
    <property type="entry name" value="MIRROR-IMAGE POLYDACTYLY GENE 1 PROTEIN"/>
    <property type="match status" value="1"/>
</dbReference>
<feature type="region of interest" description="Disordered" evidence="2">
    <location>
        <begin position="609"/>
        <end position="671"/>
    </location>
</feature>
<gene>
    <name evidence="4" type="primary">LOC111129210</name>
</gene>
<feature type="coiled-coil region" evidence="1">
    <location>
        <begin position="46"/>
        <end position="94"/>
    </location>
</feature>
<feature type="coiled-coil region" evidence="1">
    <location>
        <begin position="525"/>
        <end position="593"/>
    </location>
</feature>
<proteinExistence type="predicted"/>
<dbReference type="AlphaFoldDB" id="A0A8B8DUG7"/>
<feature type="compositionally biased region" description="Polar residues" evidence="2">
    <location>
        <begin position="141"/>
        <end position="150"/>
    </location>
</feature>
<keyword evidence="3" id="KW-1185">Reference proteome</keyword>
<dbReference type="Proteomes" id="UP000694844">
    <property type="component" value="Chromosome 4"/>
</dbReference>
<feature type="coiled-coil region" evidence="1">
    <location>
        <begin position="374"/>
        <end position="408"/>
    </location>
</feature>
<evidence type="ECO:0000256" key="1">
    <source>
        <dbReference type="SAM" id="Coils"/>
    </source>
</evidence>